<keyword evidence="4 7" id="KW-0547">Nucleotide-binding</keyword>
<dbReference type="CDD" id="cd14014">
    <property type="entry name" value="STKc_PknB_like"/>
    <property type="match status" value="1"/>
</dbReference>
<dbReference type="Gene3D" id="2.60.120.560">
    <property type="entry name" value="Exo-inulinase, domain 1"/>
    <property type="match status" value="1"/>
</dbReference>
<evidence type="ECO:0000313" key="11">
    <source>
        <dbReference type="EMBL" id="GER88023.1"/>
    </source>
</evidence>
<dbReference type="Gene3D" id="1.10.510.10">
    <property type="entry name" value="Transferase(Phosphotransferase) domain 1"/>
    <property type="match status" value="1"/>
</dbReference>
<dbReference type="PANTHER" id="PTHR43289">
    <property type="entry name" value="MITOGEN-ACTIVATED PROTEIN KINASE KINASE KINASE 20-RELATED"/>
    <property type="match status" value="1"/>
</dbReference>
<evidence type="ECO:0000256" key="5">
    <source>
        <dbReference type="ARBA" id="ARBA00022777"/>
    </source>
</evidence>
<dbReference type="Proteomes" id="UP000326912">
    <property type="component" value="Unassembled WGS sequence"/>
</dbReference>
<keyword evidence="12" id="KW-1185">Reference proteome</keyword>
<dbReference type="PROSITE" id="PS00107">
    <property type="entry name" value="PROTEIN_KINASE_ATP"/>
    <property type="match status" value="1"/>
</dbReference>
<evidence type="ECO:0000256" key="6">
    <source>
        <dbReference type="ARBA" id="ARBA00022840"/>
    </source>
</evidence>
<dbReference type="SUPFAM" id="SSF56112">
    <property type="entry name" value="Protein kinase-like (PK-like)"/>
    <property type="match status" value="1"/>
</dbReference>
<gene>
    <name evidence="11" type="ORF">KDW_21850</name>
</gene>
<feature type="compositionally biased region" description="Polar residues" evidence="8">
    <location>
        <begin position="357"/>
        <end position="367"/>
    </location>
</feature>
<dbReference type="AlphaFoldDB" id="A0A5J4KJU9"/>
<dbReference type="InterPro" id="IPR000719">
    <property type="entry name" value="Prot_kinase_dom"/>
</dbReference>
<dbReference type="GO" id="GO:0004674">
    <property type="term" value="F:protein serine/threonine kinase activity"/>
    <property type="evidence" value="ECO:0007669"/>
    <property type="project" value="UniProtKB-KW"/>
</dbReference>
<organism evidence="11 12">
    <name type="scientific">Dictyobacter vulcani</name>
    <dbReference type="NCBI Taxonomy" id="2607529"/>
    <lineage>
        <taxon>Bacteria</taxon>
        <taxon>Bacillati</taxon>
        <taxon>Chloroflexota</taxon>
        <taxon>Ktedonobacteria</taxon>
        <taxon>Ktedonobacterales</taxon>
        <taxon>Dictyobacteraceae</taxon>
        <taxon>Dictyobacter</taxon>
    </lineage>
</organism>
<feature type="transmembrane region" description="Helical" evidence="9">
    <location>
        <begin position="417"/>
        <end position="440"/>
    </location>
</feature>
<reference evidence="11 12" key="1">
    <citation type="submission" date="2019-10" db="EMBL/GenBank/DDBJ databases">
        <title>Dictyobacter vulcani sp. nov., within the class Ktedonobacteria, isolated from soil of volcanic Mt. Zao.</title>
        <authorList>
            <person name="Zheng Y."/>
            <person name="Wang C.M."/>
            <person name="Sakai Y."/>
            <person name="Abe K."/>
            <person name="Yokota A."/>
            <person name="Yabe S."/>
        </authorList>
    </citation>
    <scope>NUCLEOTIDE SEQUENCE [LARGE SCALE GENOMIC DNA]</scope>
    <source>
        <strain evidence="11 12">W12</strain>
    </source>
</reference>
<keyword evidence="3" id="KW-0808">Transferase</keyword>
<keyword evidence="5" id="KW-0418">Kinase</keyword>
<feature type="compositionally biased region" description="Basic residues" evidence="8">
    <location>
        <begin position="343"/>
        <end position="356"/>
    </location>
</feature>
<dbReference type="InterPro" id="IPR011009">
    <property type="entry name" value="Kinase-like_dom_sf"/>
</dbReference>
<dbReference type="PROSITE" id="PS50011">
    <property type="entry name" value="PROTEIN_KINASE_DOM"/>
    <property type="match status" value="1"/>
</dbReference>
<sequence length="652" mass="71639">MPGLEGTVVKHYTIKNLLGSGGMSEVYLAYDEIAQQHIAIKVMTGYSADYLERFRLEAEAIDKLQHAHILPALDYEEIKPCHYLMMEFAPGGTLRELLDDGPLPLEDADLLLSQIASAVQYAHDHGVLHRDIKPSNILLRSLKHAYLADFGLAKIVDADYELTRTGSLLGTPEYMAPDLAEGPATVSSDVYSLGVLLYQILTTRVPFEGETPVAVFWKQLRDAPLPPSIYNADLSRAVDKMVLRALDKDPQRRYTSAMELYEAFHQALQDNDPLNDYPSEDEIDRADEGYEPVVLADNIGLPVQIQVDEKSPVAAEDTALRRRYPLSHARRFITSRPLFKVATRRQSARSGRRRGYHSSTPAETSAVQMPPLPQRSGSDPVHLPAYDVFSADQHNVMVSKPKLRASRTRRRKKSTTSFNIIAVGVLLFIILPASYVYYLYATHSEQPVVATSQPATAQPQPTATAASPLAPGALILEDDLGNNSSGRWSEAPGNCVFAYGSYRAIKNFGSPALPCALISPLVDDAAVQVDVSLLSGNSAAMLLRLHSDQFYKFEINSLGQYAFMRHDANAGINQYKTLLKPTESSAIVPGSGKNTLLVLAKGADFNLYINGLFLDKVHDATYQSGQLAFTTNTISATQVATASFSHLKLSKV</sequence>
<evidence type="ECO:0000256" key="1">
    <source>
        <dbReference type="ARBA" id="ARBA00012513"/>
    </source>
</evidence>
<keyword evidence="9" id="KW-0472">Membrane</keyword>
<keyword evidence="9" id="KW-0812">Transmembrane</keyword>
<evidence type="ECO:0000256" key="9">
    <source>
        <dbReference type="SAM" id="Phobius"/>
    </source>
</evidence>
<dbReference type="SMART" id="SM00220">
    <property type="entry name" value="S_TKc"/>
    <property type="match status" value="1"/>
</dbReference>
<evidence type="ECO:0000256" key="7">
    <source>
        <dbReference type="PROSITE-ProRule" id="PRU10141"/>
    </source>
</evidence>
<feature type="domain" description="Protein kinase" evidence="10">
    <location>
        <begin position="12"/>
        <end position="268"/>
    </location>
</feature>
<dbReference type="Gene3D" id="3.30.200.20">
    <property type="entry name" value="Phosphorylase Kinase, domain 1"/>
    <property type="match status" value="1"/>
</dbReference>
<dbReference type="GO" id="GO:0005524">
    <property type="term" value="F:ATP binding"/>
    <property type="evidence" value="ECO:0007669"/>
    <property type="project" value="UniProtKB-UniRule"/>
</dbReference>
<feature type="region of interest" description="Disordered" evidence="8">
    <location>
        <begin position="343"/>
        <end position="379"/>
    </location>
</feature>
<evidence type="ECO:0000256" key="2">
    <source>
        <dbReference type="ARBA" id="ARBA00022527"/>
    </source>
</evidence>
<dbReference type="FunFam" id="1.10.510.10:FF:000021">
    <property type="entry name" value="Serine/threonine protein kinase"/>
    <property type="match status" value="1"/>
</dbReference>
<protein>
    <recommendedName>
        <fullName evidence="1">non-specific serine/threonine protein kinase</fullName>
        <ecNumber evidence="1">2.7.11.1</ecNumber>
    </recommendedName>
</protein>
<evidence type="ECO:0000313" key="12">
    <source>
        <dbReference type="Proteomes" id="UP000326912"/>
    </source>
</evidence>
<dbReference type="Pfam" id="PF00069">
    <property type="entry name" value="Pkinase"/>
    <property type="match status" value="1"/>
</dbReference>
<feature type="binding site" evidence="7">
    <location>
        <position position="41"/>
    </location>
    <ligand>
        <name>ATP</name>
        <dbReference type="ChEBI" id="CHEBI:30616"/>
    </ligand>
</feature>
<accession>A0A5J4KJU9</accession>
<dbReference type="PANTHER" id="PTHR43289:SF6">
    <property type="entry name" value="SERINE_THREONINE-PROTEIN KINASE NEKL-3"/>
    <property type="match status" value="1"/>
</dbReference>
<keyword evidence="9" id="KW-1133">Transmembrane helix</keyword>
<dbReference type="InterPro" id="IPR008271">
    <property type="entry name" value="Ser/Thr_kinase_AS"/>
</dbReference>
<evidence type="ECO:0000259" key="10">
    <source>
        <dbReference type="PROSITE" id="PS50011"/>
    </source>
</evidence>
<evidence type="ECO:0000256" key="3">
    <source>
        <dbReference type="ARBA" id="ARBA00022679"/>
    </source>
</evidence>
<dbReference type="EC" id="2.7.11.1" evidence="1"/>
<dbReference type="RefSeq" id="WP_151755960.1">
    <property type="nucleotide sequence ID" value="NZ_BKZW01000001.1"/>
</dbReference>
<keyword evidence="2" id="KW-0723">Serine/threonine-protein kinase</keyword>
<evidence type="ECO:0000256" key="8">
    <source>
        <dbReference type="SAM" id="MobiDB-lite"/>
    </source>
</evidence>
<name>A0A5J4KJU9_9CHLR</name>
<evidence type="ECO:0000256" key="4">
    <source>
        <dbReference type="ARBA" id="ARBA00022741"/>
    </source>
</evidence>
<proteinExistence type="predicted"/>
<dbReference type="InterPro" id="IPR017441">
    <property type="entry name" value="Protein_kinase_ATP_BS"/>
</dbReference>
<keyword evidence="6 7" id="KW-0067">ATP-binding</keyword>
<dbReference type="EMBL" id="BKZW01000001">
    <property type="protein sequence ID" value="GER88023.1"/>
    <property type="molecule type" value="Genomic_DNA"/>
</dbReference>
<dbReference type="PROSITE" id="PS00108">
    <property type="entry name" value="PROTEIN_KINASE_ST"/>
    <property type="match status" value="1"/>
</dbReference>
<comment type="caution">
    <text evidence="11">The sequence shown here is derived from an EMBL/GenBank/DDBJ whole genome shotgun (WGS) entry which is preliminary data.</text>
</comment>